<proteinExistence type="predicted"/>
<protein>
    <submittedName>
        <fullName evidence="7">B3 domain-containing protein</fullName>
    </submittedName>
</protein>
<name>A0ABD1AVQ3_CARAN</name>
<dbReference type="PANTHER" id="PTHR34269:SF11">
    <property type="entry name" value="B3 DOMAIN PROTEIN"/>
    <property type="match status" value="1"/>
</dbReference>
<evidence type="ECO:0000313" key="8">
    <source>
        <dbReference type="Proteomes" id="UP001558713"/>
    </source>
</evidence>
<evidence type="ECO:0000259" key="6">
    <source>
        <dbReference type="SMART" id="SM01019"/>
    </source>
</evidence>
<evidence type="ECO:0000313" key="7">
    <source>
        <dbReference type="EMBL" id="KAL1205710.1"/>
    </source>
</evidence>
<dbReference type="InterPro" id="IPR015300">
    <property type="entry name" value="DNA-bd_pseudobarrel_sf"/>
</dbReference>
<evidence type="ECO:0000256" key="1">
    <source>
        <dbReference type="ARBA" id="ARBA00004123"/>
    </source>
</evidence>
<dbReference type="SUPFAM" id="SSF101936">
    <property type="entry name" value="DNA-binding pseudobarrel domain"/>
    <property type="match status" value="1"/>
</dbReference>
<dbReference type="InterPro" id="IPR003340">
    <property type="entry name" value="B3_DNA-bd"/>
</dbReference>
<keyword evidence="5" id="KW-0539">Nucleus</keyword>
<evidence type="ECO:0000256" key="4">
    <source>
        <dbReference type="ARBA" id="ARBA00023163"/>
    </source>
</evidence>
<keyword evidence="8" id="KW-1185">Reference proteome</keyword>
<keyword evidence="3" id="KW-0238">DNA-binding</keyword>
<dbReference type="Proteomes" id="UP001558713">
    <property type="component" value="Unassembled WGS sequence"/>
</dbReference>
<reference evidence="7 8" key="1">
    <citation type="submission" date="2024-04" db="EMBL/GenBank/DDBJ databases">
        <title>Genome assembly C_amara_ONT_v2.</title>
        <authorList>
            <person name="Yant L."/>
            <person name="Moore C."/>
            <person name="Slenker M."/>
        </authorList>
    </citation>
    <scope>NUCLEOTIDE SEQUENCE [LARGE SCALE GENOMIC DNA]</scope>
    <source>
        <tissue evidence="7">Leaf</tissue>
    </source>
</reference>
<dbReference type="PANTHER" id="PTHR34269">
    <property type="entry name" value="TRANSCRIPTION FACTOR B3-DOMAIN FAMILY-RELATED"/>
    <property type="match status" value="1"/>
</dbReference>
<keyword evidence="2" id="KW-0805">Transcription regulation</keyword>
<dbReference type="EMBL" id="JBANAX010000514">
    <property type="protein sequence ID" value="KAL1205710.1"/>
    <property type="molecule type" value="Genomic_DNA"/>
</dbReference>
<comment type="caution">
    <text evidence="7">The sequence shown here is derived from an EMBL/GenBank/DDBJ whole genome shotgun (WGS) entry which is preliminary data.</text>
</comment>
<accession>A0ABD1AVQ3</accession>
<dbReference type="GO" id="GO:0003677">
    <property type="term" value="F:DNA binding"/>
    <property type="evidence" value="ECO:0007669"/>
    <property type="project" value="UniProtKB-KW"/>
</dbReference>
<dbReference type="SMART" id="SM01019">
    <property type="entry name" value="B3"/>
    <property type="match status" value="1"/>
</dbReference>
<evidence type="ECO:0000256" key="5">
    <source>
        <dbReference type="ARBA" id="ARBA00023242"/>
    </source>
</evidence>
<dbReference type="Gene3D" id="2.40.330.10">
    <property type="entry name" value="DNA-binding pseudobarrel domain"/>
    <property type="match status" value="1"/>
</dbReference>
<feature type="domain" description="TF-B3" evidence="6">
    <location>
        <begin position="112"/>
        <end position="222"/>
    </location>
</feature>
<gene>
    <name evidence="7" type="ORF">V5N11_001411</name>
</gene>
<evidence type="ECO:0000256" key="3">
    <source>
        <dbReference type="ARBA" id="ARBA00023125"/>
    </source>
</evidence>
<comment type="subcellular location">
    <subcellularLocation>
        <location evidence="1">Nucleus</location>
    </subcellularLocation>
</comment>
<dbReference type="InterPro" id="IPR051442">
    <property type="entry name" value="B3_domain"/>
</dbReference>
<dbReference type="AlphaFoldDB" id="A0ABD1AVQ3"/>
<dbReference type="GO" id="GO:0005634">
    <property type="term" value="C:nucleus"/>
    <property type="evidence" value="ECO:0007669"/>
    <property type="project" value="UniProtKB-SubCell"/>
</dbReference>
<sequence length="224" mass="25772">MAEEYQEMAREEKIEFLTLHFFGPSLESNETAMPLVSVPSSPAKDAAEDLKNHKEDLFSVDLSLAISRNPNHYFKAPCAGIKKKGVKKNKKKKSLPTEEREEEVLITGPWTMAKKLFASDVGTNSRLTLRKEDAENHINIHFSADALKNIHKAIGVEVKVYDHESKTEHSLMFLRHDSSQSYIFNGDWIRDFVKRRRLKEGDTIGLFWGADSRLHFSVRMRHFI</sequence>
<dbReference type="CDD" id="cd10017">
    <property type="entry name" value="B3_DNA"/>
    <property type="match status" value="1"/>
</dbReference>
<keyword evidence="4" id="KW-0804">Transcription</keyword>
<organism evidence="7 8">
    <name type="scientific">Cardamine amara subsp. amara</name>
    <dbReference type="NCBI Taxonomy" id="228776"/>
    <lineage>
        <taxon>Eukaryota</taxon>
        <taxon>Viridiplantae</taxon>
        <taxon>Streptophyta</taxon>
        <taxon>Embryophyta</taxon>
        <taxon>Tracheophyta</taxon>
        <taxon>Spermatophyta</taxon>
        <taxon>Magnoliopsida</taxon>
        <taxon>eudicotyledons</taxon>
        <taxon>Gunneridae</taxon>
        <taxon>Pentapetalae</taxon>
        <taxon>rosids</taxon>
        <taxon>malvids</taxon>
        <taxon>Brassicales</taxon>
        <taxon>Brassicaceae</taxon>
        <taxon>Cardamineae</taxon>
        <taxon>Cardamine</taxon>
    </lineage>
</organism>
<evidence type="ECO:0000256" key="2">
    <source>
        <dbReference type="ARBA" id="ARBA00023015"/>
    </source>
</evidence>